<dbReference type="RefSeq" id="WP_090794719.1">
    <property type="nucleotide sequence ID" value="NZ_FMYI01000003.1"/>
</dbReference>
<keyword evidence="3" id="KW-0443">Lipid metabolism</keyword>
<feature type="domain" description="Lipoyl-binding" evidence="4">
    <location>
        <begin position="80"/>
        <end position="156"/>
    </location>
</feature>
<dbReference type="PRINTS" id="PR01071">
    <property type="entry name" value="ACOABIOTINCC"/>
</dbReference>
<dbReference type="InterPro" id="IPR000089">
    <property type="entry name" value="Biotin_lipoyl"/>
</dbReference>
<keyword evidence="2 3" id="KW-0092">Biotin</keyword>
<evidence type="ECO:0000259" key="4">
    <source>
        <dbReference type="PROSITE" id="PS50968"/>
    </source>
</evidence>
<dbReference type="Pfam" id="PF00364">
    <property type="entry name" value="Biotin_lipoyl"/>
    <property type="match status" value="1"/>
</dbReference>
<evidence type="ECO:0000313" key="5">
    <source>
        <dbReference type="EMBL" id="SDC00269.1"/>
    </source>
</evidence>
<keyword evidence="3" id="KW-0444">Lipid biosynthesis</keyword>
<keyword evidence="3" id="KW-0275">Fatty acid biosynthesis</keyword>
<name>A0A1G6I134_9BACI</name>
<dbReference type="PANTHER" id="PTHR45266">
    <property type="entry name" value="OXALOACETATE DECARBOXYLASE ALPHA CHAIN"/>
    <property type="match status" value="1"/>
</dbReference>
<dbReference type="Gene3D" id="2.40.50.100">
    <property type="match status" value="1"/>
</dbReference>
<dbReference type="EMBL" id="FMYI01000003">
    <property type="protein sequence ID" value="SDC00269.1"/>
    <property type="molecule type" value="Genomic_DNA"/>
</dbReference>
<accession>A0A1G6I134</accession>
<dbReference type="PANTHER" id="PTHR45266:SF3">
    <property type="entry name" value="OXALOACETATE DECARBOXYLASE ALPHA CHAIN"/>
    <property type="match status" value="1"/>
</dbReference>
<keyword evidence="6" id="KW-1185">Reference proteome</keyword>
<dbReference type="STRING" id="1612202.SAMN05421734_103319"/>
<dbReference type="Proteomes" id="UP000242949">
    <property type="component" value="Unassembled WGS sequence"/>
</dbReference>
<evidence type="ECO:0000256" key="2">
    <source>
        <dbReference type="ARBA" id="ARBA00023267"/>
    </source>
</evidence>
<dbReference type="InterPro" id="IPR050709">
    <property type="entry name" value="Biotin_Carboxyl_Carrier/Decarb"/>
</dbReference>
<evidence type="ECO:0000313" key="6">
    <source>
        <dbReference type="Proteomes" id="UP000242949"/>
    </source>
</evidence>
<dbReference type="GO" id="GO:0006633">
    <property type="term" value="P:fatty acid biosynthetic process"/>
    <property type="evidence" value="ECO:0007669"/>
    <property type="project" value="UniProtKB-UniPathway"/>
</dbReference>
<protein>
    <recommendedName>
        <fullName evidence="1 3">Biotin carboxyl carrier protein of acetyl-CoA carboxylase</fullName>
    </recommendedName>
</protein>
<dbReference type="UniPathway" id="UPA00094"/>
<dbReference type="NCBIfam" id="TIGR00531">
    <property type="entry name" value="BCCP"/>
    <property type="match status" value="1"/>
</dbReference>
<evidence type="ECO:0000256" key="3">
    <source>
        <dbReference type="RuleBase" id="RU364072"/>
    </source>
</evidence>
<dbReference type="InterPro" id="IPR001249">
    <property type="entry name" value="AcCoA_biotinCC"/>
</dbReference>
<reference evidence="6" key="1">
    <citation type="submission" date="2016-09" db="EMBL/GenBank/DDBJ databases">
        <authorList>
            <person name="Varghese N."/>
            <person name="Submissions S."/>
        </authorList>
    </citation>
    <scope>NUCLEOTIDE SEQUENCE [LARGE SCALE GENOMIC DNA]</scope>
    <source>
        <strain evidence="6">S5</strain>
    </source>
</reference>
<proteinExistence type="predicted"/>
<dbReference type="AlphaFoldDB" id="A0A1G6I134"/>
<keyword evidence="3" id="KW-0276">Fatty acid metabolism</keyword>
<comment type="pathway">
    <text evidence="3">Lipid metabolism; fatty acid biosynthesis.</text>
</comment>
<dbReference type="OrthoDB" id="9811735at2"/>
<comment type="function">
    <text evidence="3">This protein is a component of the acetyl coenzyme A carboxylase complex; first, biotin carboxylase catalyzes the carboxylation of the carrier protein and then the transcarboxylase transfers the carboxyl group to form malonyl-CoA.</text>
</comment>
<dbReference type="GO" id="GO:0003989">
    <property type="term" value="F:acetyl-CoA carboxylase activity"/>
    <property type="evidence" value="ECO:0007669"/>
    <property type="project" value="InterPro"/>
</dbReference>
<organism evidence="5 6">
    <name type="scientific">Pelagirhabdus alkalitolerans</name>
    <dbReference type="NCBI Taxonomy" id="1612202"/>
    <lineage>
        <taxon>Bacteria</taxon>
        <taxon>Bacillati</taxon>
        <taxon>Bacillota</taxon>
        <taxon>Bacilli</taxon>
        <taxon>Bacillales</taxon>
        <taxon>Bacillaceae</taxon>
        <taxon>Pelagirhabdus</taxon>
    </lineage>
</organism>
<dbReference type="GO" id="GO:0009317">
    <property type="term" value="C:acetyl-CoA carboxylase complex"/>
    <property type="evidence" value="ECO:0007669"/>
    <property type="project" value="InterPro"/>
</dbReference>
<dbReference type="PROSITE" id="PS50968">
    <property type="entry name" value="BIOTINYL_LIPOYL"/>
    <property type="match status" value="1"/>
</dbReference>
<sequence length="158" mass="17743">MLKIDEIKELIQALDESSLTEFTYEFDNEKIALKKEVQYKEVQSAPAVSPVLEPKVTESTKVETHIQEESTQSEAQPEYDYEITSPMVGTFYLSSSPEADPYVEKGDKVSSQSVVCIIEAMKLFNEIEAEVDGEIVEILAEHGELVEYGQPLFGVKTK</sequence>
<dbReference type="InterPro" id="IPR011053">
    <property type="entry name" value="Single_hybrid_motif"/>
</dbReference>
<evidence type="ECO:0000256" key="1">
    <source>
        <dbReference type="ARBA" id="ARBA00017562"/>
    </source>
</evidence>
<dbReference type="SUPFAM" id="SSF51230">
    <property type="entry name" value="Single hybrid motif"/>
    <property type="match status" value="1"/>
</dbReference>
<dbReference type="CDD" id="cd06850">
    <property type="entry name" value="biotinyl_domain"/>
    <property type="match status" value="1"/>
</dbReference>
<gene>
    <name evidence="5" type="ORF">SAMN05421734_103319</name>
</gene>